<organism evidence="3 4">
    <name type="scientific">Novipirellula rosea</name>
    <dbReference type="NCBI Taxonomy" id="1031540"/>
    <lineage>
        <taxon>Bacteria</taxon>
        <taxon>Pseudomonadati</taxon>
        <taxon>Planctomycetota</taxon>
        <taxon>Planctomycetia</taxon>
        <taxon>Pirellulales</taxon>
        <taxon>Pirellulaceae</taxon>
        <taxon>Novipirellula</taxon>
    </lineage>
</organism>
<dbReference type="InterPro" id="IPR029462">
    <property type="entry name" value="Rnk_N"/>
</dbReference>
<keyword evidence="3" id="KW-0418">Kinase</keyword>
<keyword evidence="4" id="KW-1185">Reference proteome</keyword>
<dbReference type="Proteomes" id="UP001500840">
    <property type="component" value="Unassembled WGS sequence"/>
</dbReference>
<dbReference type="NCBIfam" id="NF004396">
    <property type="entry name" value="PRK05753.1"/>
    <property type="match status" value="1"/>
</dbReference>
<proteinExistence type="predicted"/>
<feature type="domain" description="Transcription elongation factor GreA/GreB C-terminal" evidence="1">
    <location>
        <begin position="53"/>
        <end position="128"/>
    </location>
</feature>
<evidence type="ECO:0000259" key="1">
    <source>
        <dbReference type="Pfam" id="PF01272"/>
    </source>
</evidence>
<accession>A0ABP8MIQ5</accession>
<dbReference type="GO" id="GO:0016301">
    <property type="term" value="F:kinase activity"/>
    <property type="evidence" value="ECO:0007669"/>
    <property type="project" value="UniProtKB-KW"/>
</dbReference>
<dbReference type="PANTHER" id="PTHR30437">
    <property type="entry name" value="TRANSCRIPTION ELONGATION FACTOR GREA"/>
    <property type="match status" value="1"/>
</dbReference>
<dbReference type="RefSeq" id="WP_339942025.1">
    <property type="nucleotide sequence ID" value="NZ_BAABGA010000022.1"/>
</dbReference>
<reference evidence="4" key="1">
    <citation type="journal article" date="2019" name="Int. J. Syst. Evol. Microbiol.">
        <title>The Global Catalogue of Microorganisms (GCM) 10K type strain sequencing project: providing services to taxonomists for standard genome sequencing and annotation.</title>
        <authorList>
            <consortium name="The Broad Institute Genomics Platform"/>
            <consortium name="The Broad Institute Genome Sequencing Center for Infectious Disease"/>
            <person name="Wu L."/>
            <person name="Ma J."/>
        </authorList>
    </citation>
    <scope>NUCLEOTIDE SEQUENCE [LARGE SCALE GENOMIC DNA]</scope>
    <source>
        <strain evidence="4">JCM 17759</strain>
    </source>
</reference>
<dbReference type="InterPro" id="IPR001437">
    <property type="entry name" value="Tscrpt_elong_fac_GreA/B_C"/>
</dbReference>
<dbReference type="SUPFAM" id="SSF54534">
    <property type="entry name" value="FKBP-like"/>
    <property type="match status" value="1"/>
</dbReference>
<evidence type="ECO:0000259" key="2">
    <source>
        <dbReference type="Pfam" id="PF14760"/>
    </source>
</evidence>
<dbReference type="Pfam" id="PF01272">
    <property type="entry name" value="GreA_GreB"/>
    <property type="match status" value="1"/>
</dbReference>
<dbReference type="PANTHER" id="PTHR30437:SF5">
    <property type="entry name" value="REGULATOR OF NUCLEOSIDE DIPHOSPHATE KINASE"/>
    <property type="match status" value="1"/>
</dbReference>
<dbReference type="EMBL" id="BAABGA010000022">
    <property type="protein sequence ID" value="GAA4450624.1"/>
    <property type="molecule type" value="Genomic_DNA"/>
</dbReference>
<feature type="domain" description="Regulator of nucleoside diphosphate kinase N-terminal" evidence="2">
    <location>
        <begin position="5"/>
        <end position="47"/>
    </location>
</feature>
<gene>
    <name evidence="3" type="primary">rnk_1</name>
    <name evidence="3" type="ORF">GCM10023156_17060</name>
</gene>
<comment type="caution">
    <text evidence="3">The sequence shown here is derived from an EMBL/GenBank/DDBJ whole genome shotgun (WGS) entry which is preliminary data.</text>
</comment>
<name>A0ABP8MIQ5_9BACT</name>
<sequence length="137" mass="15378">MSHKKIVITQSDYQRLDELLSSNFTQAIHDRKNLRELRGELNVAEIVDSQNVPSDVVTMDSVIQLRDRRTDELGTYTLVYPEEAHIATGKLSVLAPIGTAILGCRIGDCVHWKVPSGNIEMQIADILYQPEREAMAT</sequence>
<dbReference type="InterPro" id="IPR023459">
    <property type="entry name" value="Tscrpt_elong_fac_GreA/B_fam"/>
</dbReference>
<keyword evidence="3" id="KW-0808">Transferase</keyword>
<evidence type="ECO:0000313" key="3">
    <source>
        <dbReference type="EMBL" id="GAA4450624.1"/>
    </source>
</evidence>
<dbReference type="Gene3D" id="3.10.50.30">
    <property type="entry name" value="Transcription elongation factor, GreA/GreB, C-terminal domain"/>
    <property type="match status" value="1"/>
</dbReference>
<evidence type="ECO:0000313" key="4">
    <source>
        <dbReference type="Proteomes" id="UP001500840"/>
    </source>
</evidence>
<protein>
    <submittedName>
        <fullName evidence="3">Nucleoside diphosphate kinase regulator</fullName>
    </submittedName>
</protein>
<dbReference type="Pfam" id="PF14760">
    <property type="entry name" value="Rnk_N"/>
    <property type="match status" value="1"/>
</dbReference>
<dbReference type="InterPro" id="IPR036953">
    <property type="entry name" value="GreA/GreB_C_sf"/>
</dbReference>